<dbReference type="InterPro" id="IPR018225">
    <property type="entry name" value="Transaldolase_AS"/>
</dbReference>
<sequence length="285" mass="31133">MLDKRTLKTKIFIDGGDPGETRKAKEMLGGWLDGQTTNPSLIAKTLLAKSSGNITPQAAESAYRDTVQEMSSIIPQGSVSIQVFANAETSSTEMVQQAKERISWIPNASIKLPCTGAGLKAAEELCLLMPLNITLVFSQDQAAGVYEATKASAYPVFISPFVGRLYDKGEVGMDTVRNMVRLFETGDGHVQVLTASVRTVTQIKDAIAAGTDIITIPFDKAFKPWADLGFELPDPDFLADTAGLKPIAYDELVTLGKDWKEYDLKHELTDKGLTSFWEDWNSLFA</sequence>
<comment type="caution">
    <text evidence="2">The sequence shown here is derived from an EMBL/GenBank/DDBJ whole genome shotgun (WGS) entry which is preliminary data.</text>
</comment>
<dbReference type="EMBL" id="PCTA01000029">
    <property type="protein sequence ID" value="PIP61336.1"/>
    <property type="molecule type" value="Genomic_DNA"/>
</dbReference>
<dbReference type="InterPro" id="IPR013785">
    <property type="entry name" value="Aldolase_TIM"/>
</dbReference>
<dbReference type="AlphaFoldDB" id="A0A2H0BUG8"/>
<dbReference type="PROSITE" id="PS00958">
    <property type="entry name" value="TRANSALDOLASE_2"/>
    <property type="match status" value="1"/>
</dbReference>
<gene>
    <name evidence="2" type="ORF">COW99_04570</name>
</gene>
<dbReference type="Gene3D" id="3.20.20.70">
    <property type="entry name" value="Aldolase class I"/>
    <property type="match status" value="1"/>
</dbReference>
<dbReference type="InterPro" id="IPR001585">
    <property type="entry name" value="TAL/FSA"/>
</dbReference>
<dbReference type="Pfam" id="PF00923">
    <property type="entry name" value="TAL_FSA"/>
    <property type="match status" value="1"/>
</dbReference>
<evidence type="ECO:0000313" key="2">
    <source>
        <dbReference type="EMBL" id="PIP61336.1"/>
    </source>
</evidence>
<evidence type="ECO:0000313" key="3">
    <source>
        <dbReference type="Proteomes" id="UP000231246"/>
    </source>
</evidence>
<evidence type="ECO:0000256" key="1">
    <source>
        <dbReference type="ARBA" id="ARBA00023270"/>
    </source>
</evidence>
<proteinExistence type="predicted"/>
<dbReference type="GO" id="GO:0005975">
    <property type="term" value="P:carbohydrate metabolic process"/>
    <property type="evidence" value="ECO:0007669"/>
    <property type="project" value="InterPro"/>
</dbReference>
<dbReference type="PANTHER" id="PTHR10683">
    <property type="entry name" value="TRANSALDOLASE"/>
    <property type="match status" value="1"/>
</dbReference>
<name>A0A2H0BUG8_9BACT</name>
<protein>
    <submittedName>
        <fullName evidence="2">Transaldolase</fullName>
    </submittedName>
</protein>
<organism evidence="2 3">
    <name type="scientific">Candidatus Roizmanbacteria bacterium CG22_combo_CG10-13_8_21_14_all_38_20</name>
    <dbReference type="NCBI Taxonomy" id="1974862"/>
    <lineage>
        <taxon>Bacteria</taxon>
        <taxon>Candidatus Roizmaniibacteriota</taxon>
    </lineage>
</organism>
<keyword evidence="1" id="KW-0704">Schiff base</keyword>
<reference evidence="2 3" key="1">
    <citation type="submission" date="2017-09" db="EMBL/GenBank/DDBJ databases">
        <title>Depth-based differentiation of microbial function through sediment-hosted aquifers and enrichment of novel symbionts in the deep terrestrial subsurface.</title>
        <authorList>
            <person name="Probst A.J."/>
            <person name="Ladd B."/>
            <person name="Jarett J.K."/>
            <person name="Geller-Mcgrath D.E."/>
            <person name="Sieber C.M."/>
            <person name="Emerson J.B."/>
            <person name="Anantharaman K."/>
            <person name="Thomas B.C."/>
            <person name="Malmstrom R."/>
            <person name="Stieglmeier M."/>
            <person name="Klingl A."/>
            <person name="Woyke T."/>
            <person name="Ryan C.M."/>
            <person name="Banfield J.F."/>
        </authorList>
    </citation>
    <scope>NUCLEOTIDE SEQUENCE [LARGE SCALE GENOMIC DNA]</scope>
    <source>
        <strain evidence="2">CG22_combo_CG10-13_8_21_14_all_38_20</strain>
    </source>
</reference>
<dbReference type="Proteomes" id="UP000231246">
    <property type="component" value="Unassembled WGS sequence"/>
</dbReference>
<dbReference type="PANTHER" id="PTHR10683:SF40">
    <property type="entry name" value="FRUCTOSE-6-PHOSPHATE ALDOLASE 1-RELATED"/>
    <property type="match status" value="1"/>
</dbReference>
<dbReference type="SUPFAM" id="SSF51569">
    <property type="entry name" value="Aldolase"/>
    <property type="match status" value="1"/>
</dbReference>
<accession>A0A2H0BUG8</accession>